<keyword evidence="1" id="KW-0472">Membrane</keyword>
<proteinExistence type="predicted"/>
<sequence length="171" mass="19593">MAPSPYAHLSRLIGLGIIGLIVFFTIRYFAIPESWDSKAWYRRDALPLLQQQKPLFGGNESCSGASCHEDDRYLIEDARSEHQLRTRWLGWATHKTLSCESCHGPLGDHVRNGLKVKKAVIIRDSKLCLQCHERRLGRNAIVTFRENEYHESLSVTRKSVCVNCHDPHEPK</sequence>
<dbReference type="Gene3D" id="1.10.1130.10">
    <property type="entry name" value="Flavocytochrome C3, Chain A"/>
    <property type="match status" value="1"/>
</dbReference>
<dbReference type="EMBL" id="CAADFH010000011">
    <property type="protein sequence ID" value="VFJ90284.1"/>
    <property type="molecule type" value="Genomic_DNA"/>
</dbReference>
<evidence type="ECO:0000313" key="4">
    <source>
        <dbReference type="EMBL" id="VFK19964.1"/>
    </source>
</evidence>
<dbReference type="EMBL" id="CAADFN010000065">
    <property type="protein sequence ID" value="VFK19964.1"/>
    <property type="molecule type" value="Genomic_DNA"/>
</dbReference>
<reference evidence="2" key="1">
    <citation type="submission" date="2019-02" db="EMBL/GenBank/DDBJ databases">
        <authorList>
            <person name="Gruber-Vodicka R. H."/>
            <person name="Seah K. B. B."/>
        </authorList>
    </citation>
    <scope>NUCLEOTIDE SEQUENCE</scope>
    <source>
        <strain evidence="4">BECK_BY7</strain>
        <strain evidence="3">BECK_M6</strain>
        <strain evidence="2">BECK_M7</strain>
    </source>
</reference>
<accession>A0A450U6D0</accession>
<keyword evidence="1" id="KW-1133">Transmembrane helix</keyword>
<keyword evidence="1" id="KW-0812">Transmembrane</keyword>
<dbReference type="EMBL" id="CAADFF010000005">
    <property type="protein sequence ID" value="VFJ87113.1"/>
    <property type="molecule type" value="Genomic_DNA"/>
</dbReference>
<evidence type="ECO:0000313" key="2">
    <source>
        <dbReference type="EMBL" id="VFJ87113.1"/>
    </source>
</evidence>
<evidence type="ECO:0000256" key="1">
    <source>
        <dbReference type="SAM" id="Phobius"/>
    </source>
</evidence>
<dbReference type="SUPFAM" id="SSF48695">
    <property type="entry name" value="Multiheme cytochromes"/>
    <property type="match status" value="1"/>
</dbReference>
<feature type="transmembrane region" description="Helical" evidence="1">
    <location>
        <begin position="12"/>
        <end position="30"/>
    </location>
</feature>
<dbReference type="AlphaFoldDB" id="A0A450U6D0"/>
<gene>
    <name evidence="3" type="ORF">BECKLFY1418A_GA0070994_101110</name>
    <name evidence="2" type="ORF">BECKLFY1418B_GA0070995_100559</name>
    <name evidence="4" type="ORF">BECKLFY1418C_GA0070996_106520</name>
</gene>
<organism evidence="2">
    <name type="scientific">Candidatus Kentrum sp. LFY</name>
    <dbReference type="NCBI Taxonomy" id="2126342"/>
    <lineage>
        <taxon>Bacteria</taxon>
        <taxon>Pseudomonadati</taxon>
        <taxon>Pseudomonadota</taxon>
        <taxon>Gammaproteobacteria</taxon>
        <taxon>Candidatus Kentrum</taxon>
    </lineage>
</organism>
<evidence type="ECO:0000313" key="3">
    <source>
        <dbReference type="EMBL" id="VFJ90284.1"/>
    </source>
</evidence>
<dbReference type="InterPro" id="IPR036280">
    <property type="entry name" value="Multihaem_cyt_sf"/>
</dbReference>
<name>A0A450U6D0_9GAMM</name>
<protein>
    <submittedName>
        <fullName evidence="2">Doubled CXXCH domain-containing protein</fullName>
    </submittedName>
</protein>